<feature type="region of interest" description="Disordered" evidence="1">
    <location>
        <begin position="64"/>
        <end position="85"/>
    </location>
</feature>
<dbReference type="NCBIfam" id="TIGR01598">
    <property type="entry name" value="holin_phiLC3"/>
    <property type="match status" value="1"/>
</dbReference>
<evidence type="ECO:0000313" key="4">
    <source>
        <dbReference type="Proteomes" id="UP000194154"/>
    </source>
</evidence>
<name>A0A1W7ACX9_9STAP</name>
<evidence type="ECO:0000256" key="2">
    <source>
        <dbReference type="SAM" id="Phobius"/>
    </source>
</evidence>
<sequence length="112" mass="12085">MNINWKLRLKNKATLTAIISALGLLANQICALLGIDYSIQIKQIIDILMTVLVVLTSIGIVIDPTTQGMNDSDYSHQKAEPSSNDVKVTVDEGLITEDSDVTVDVDNEGGVN</sequence>
<protein>
    <submittedName>
        <fullName evidence="3">Bacteriophage holin</fullName>
    </submittedName>
</protein>
<dbReference type="InterPro" id="IPR006485">
    <property type="entry name" value="Phage-like_holin"/>
</dbReference>
<organism evidence="3 4">
    <name type="scientific">Macrococcoides canis</name>
    <dbReference type="NCBI Taxonomy" id="1855823"/>
    <lineage>
        <taxon>Bacteria</taxon>
        <taxon>Bacillati</taxon>
        <taxon>Bacillota</taxon>
        <taxon>Bacilli</taxon>
        <taxon>Bacillales</taxon>
        <taxon>Staphylococcaceae</taxon>
        <taxon>Macrococcoides</taxon>
    </lineage>
</organism>
<dbReference type="STRING" id="1855823.MCCS_16390"/>
<dbReference type="EMBL" id="CP021059">
    <property type="protein sequence ID" value="ARQ07276.1"/>
    <property type="molecule type" value="Genomic_DNA"/>
</dbReference>
<proteinExistence type="predicted"/>
<evidence type="ECO:0000256" key="1">
    <source>
        <dbReference type="SAM" id="MobiDB-lite"/>
    </source>
</evidence>
<gene>
    <name evidence="3" type="ORF">MCCS_16390</name>
</gene>
<keyword evidence="2" id="KW-1133">Transmembrane helix</keyword>
<evidence type="ECO:0000313" key="3">
    <source>
        <dbReference type="EMBL" id="ARQ07276.1"/>
    </source>
</evidence>
<reference evidence="3 4" key="1">
    <citation type="journal article" date="2017" name="Int. J. Syst. Evol. Microbiol.">
        <title>Macrococcus canis sp. nov., a skin bacterium associated with infections in dogs.</title>
        <authorList>
            <person name="Gobeli Brawand S."/>
            <person name="Cotting K."/>
            <person name="Gomez-Sanz E."/>
            <person name="Collaud A."/>
            <person name="Thomann A."/>
            <person name="Brodard I."/>
            <person name="Rodriguez-Campos S."/>
            <person name="Strauss C."/>
            <person name="Perreten V."/>
        </authorList>
    </citation>
    <scope>NUCLEOTIDE SEQUENCE [LARGE SCALE GENOMIC DNA]</scope>
    <source>
        <strain evidence="3 4">KM45013</strain>
    </source>
</reference>
<keyword evidence="4" id="KW-1185">Reference proteome</keyword>
<keyword evidence="2" id="KW-0472">Membrane</keyword>
<dbReference type="GeneID" id="35295746"/>
<dbReference type="OrthoDB" id="3176072at2"/>
<dbReference type="Proteomes" id="UP000194154">
    <property type="component" value="Chromosome"/>
</dbReference>
<dbReference type="KEGG" id="mcak:MCCS_16390"/>
<accession>A0A1W7ACX9</accession>
<keyword evidence="2" id="KW-0812">Transmembrane</keyword>
<dbReference type="Pfam" id="PF04531">
    <property type="entry name" value="Phage_holin_1"/>
    <property type="match status" value="1"/>
</dbReference>
<dbReference type="RefSeq" id="WP_086042845.1">
    <property type="nucleotide sequence ID" value="NZ_CBCRZA010000015.1"/>
</dbReference>
<dbReference type="AlphaFoldDB" id="A0A1W7ACX9"/>
<feature type="transmembrane region" description="Helical" evidence="2">
    <location>
        <begin position="44"/>
        <end position="62"/>
    </location>
</feature>